<comment type="pathway">
    <text evidence="3">Sphingolipid metabolism.</text>
</comment>
<evidence type="ECO:0000259" key="12">
    <source>
        <dbReference type="SMART" id="SM00822"/>
    </source>
</evidence>
<dbReference type="InterPro" id="IPR057326">
    <property type="entry name" value="KR_dom"/>
</dbReference>
<dbReference type="InterPro" id="IPR045022">
    <property type="entry name" value="KDSR-like"/>
</dbReference>
<organism evidence="13 14">
    <name type="scientific">Prymnesium parvum</name>
    <name type="common">Toxic golden alga</name>
    <dbReference type="NCBI Taxonomy" id="97485"/>
    <lineage>
        <taxon>Eukaryota</taxon>
        <taxon>Haptista</taxon>
        <taxon>Haptophyta</taxon>
        <taxon>Prymnesiophyceae</taxon>
        <taxon>Prymnesiales</taxon>
        <taxon>Prymnesiaceae</taxon>
        <taxon>Prymnesium</taxon>
    </lineage>
</organism>
<keyword evidence="5" id="KW-0521">NADP</keyword>
<feature type="transmembrane region" description="Helical" evidence="11">
    <location>
        <begin position="281"/>
        <end position="304"/>
    </location>
</feature>
<reference evidence="13 14" key="1">
    <citation type="journal article" date="2024" name="Science">
        <title>Giant polyketide synthase enzymes in the biosynthesis of giant marine polyether toxins.</title>
        <authorList>
            <person name="Fallon T.R."/>
            <person name="Shende V.V."/>
            <person name="Wierzbicki I.H."/>
            <person name="Pendleton A.L."/>
            <person name="Watervoot N.F."/>
            <person name="Auber R.P."/>
            <person name="Gonzalez D.J."/>
            <person name="Wisecaver J.H."/>
            <person name="Moore B.S."/>
        </authorList>
    </citation>
    <scope>NUCLEOTIDE SEQUENCE [LARGE SCALE GENOMIC DNA]</scope>
    <source>
        <strain evidence="13 14">12B1</strain>
    </source>
</reference>
<dbReference type="PRINTS" id="PR00081">
    <property type="entry name" value="GDHRDH"/>
</dbReference>
<dbReference type="GO" id="GO:0047560">
    <property type="term" value="F:3-dehydrosphinganine reductase activity"/>
    <property type="evidence" value="ECO:0007669"/>
    <property type="project" value="UniProtKB-EC"/>
</dbReference>
<keyword evidence="8" id="KW-0443">Lipid metabolism</keyword>
<keyword evidence="11" id="KW-0812">Transmembrane</keyword>
<dbReference type="AlphaFoldDB" id="A0AB34ILY6"/>
<evidence type="ECO:0000256" key="6">
    <source>
        <dbReference type="ARBA" id="ARBA00022919"/>
    </source>
</evidence>
<dbReference type="CDD" id="cd08939">
    <property type="entry name" value="KDSR-like_SDR_c"/>
    <property type="match status" value="1"/>
</dbReference>
<protein>
    <recommendedName>
        <fullName evidence="9">3-dehydrosphinganine reductase</fullName>
        <ecNumber evidence="9">1.1.1.102</ecNumber>
    </recommendedName>
</protein>
<dbReference type="SUPFAM" id="SSF51735">
    <property type="entry name" value="NAD(P)-binding Rossmann-fold domains"/>
    <property type="match status" value="1"/>
</dbReference>
<evidence type="ECO:0000256" key="4">
    <source>
        <dbReference type="ARBA" id="ARBA00022824"/>
    </source>
</evidence>
<dbReference type="InterPro" id="IPR002347">
    <property type="entry name" value="SDR_fam"/>
</dbReference>
<dbReference type="PANTHER" id="PTHR43550:SF3">
    <property type="entry name" value="3-KETODIHYDROSPHINGOSINE REDUCTASE"/>
    <property type="match status" value="1"/>
</dbReference>
<dbReference type="EMBL" id="JBGBPQ010000024">
    <property type="protein sequence ID" value="KAL1499931.1"/>
    <property type="molecule type" value="Genomic_DNA"/>
</dbReference>
<dbReference type="Proteomes" id="UP001515480">
    <property type="component" value="Unassembled WGS sequence"/>
</dbReference>
<dbReference type="GO" id="GO:0005789">
    <property type="term" value="C:endoplasmic reticulum membrane"/>
    <property type="evidence" value="ECO:0007669"/>
    <property type="project" value="TreeGrafter"/>
</dbReference>
<keyword evidence="14" id="KW-1185">Reference proteome</keyword>
<evidence type="ECO:0000313" key="13">
    <source>
        <dbReference type="EMBL" id="KAL1499931.1"/>
    </source>
</evidence>
<evidence type="ECO:0000256" key="9">
    <source>
        <dbReference type="ARBA" id="ARBA00026112"/>
    </source>
</evidence>
<keyword evidence="4" id="KW-0256">Endoplasmic reticulum</keyword>
<evidence type="ECO:0000256" key="2">
    <source>
        <dbReference type="ARBA" id="ARBA00004760"/>
    </source>
</evidence>
<dbReference type="SMART" id="SM00822">
    <property type="entry name" value="PKS_KR"/>
    <property type="match status" value="1"/>
</dbReference>
<name>A0AB34ILY6_PRYPA</name>
<dbReference type="PANTHER" id="PTHR43550">
    <property type="entry name" value="3-KETODIHYDROSPHINGOSINE REDUCTASE"/>
    <property type="match status" value="1"/>
</dbReference>
<dbReference type="GO" id="GO:0006666">
    <property type="term" value="P:3-keto-sphinganine metabolic process"/>
    <property type="evidence" value="ECO:0007669"/>
    <property type="project" value="InterPro"/>
</dbReference>
<dbReference type="InterPro" id="IPR036291">
    <property type="entry name" value="NAD(P)-bd_dom_sf"/>
</dbReference>
<keyword evidence="7" id="KW-0560">Oxidoreductase</keyword>
<evidence type="ECO:0000256" key="11">
    <source>
        <dbReference type="SAM" id="Phobius"/>
    </source>
</evidence>
<evidence type="ECO:0000313" key="14">
    <source>
        <dbReference type="Proteomes" id="UP001515480"/>
    </source>
</evidence>
<dbReference type="Pfam" id="PF00106">
    <property type="entry name" value="adh_short"/>
    <property type="match status" value="1"/>
</dbReference>
<evidence type="ECO:0000256" key="5">
    <source>
        <dbReference type="ARBA" id="ARBA00022857"/>
    </source>
</evidence>
<proteinExistence type="inferred from homology"/>
<sequence>MAYIFLLGALAAAVAFDLIRRALLPRTSLRGKHALVTGGSSGIGKALAARLLARGARVTLLARTQHKLHAAAEELRAALPDAQVQYVCASTTSSEQLAAALHAASAAFGAVDVLVANAGAAAPGLFLEMPLSTFEAQMELNYMGTVRSVKAVLPQMVARRGGNVVIVASGAAVVSFMGYTSYAPTKWALRGFADALRNEVCGFGVGIHIAYPPDTETPGFEHENQTKPVETAAMVPVDVYPAEKVAHSIVRGLETGLYHLPGPDPLLNLLVSTMGGVSPRAYVFLEVALLPIAALVEAAVSVYFDYWGRKYARRHAEEEAKKAA</sequence>
<dbReference type="GO" id="GO:0030148">
    <property type="term" value="P:sphingolipid biosynthetic process"/>
    <property type="evidence" value="ECO:0007669"/>
    <property type="project" value="InterPro"/>
</dbReference>
<evidence type="ECO:0000256" key="8">
    <source>
        <dbReference type="ARBA" id="ARBA00023098"/>
    </source>
</evidence>
<evidence type="ECO:0000256" key="7">
    <source>
        <dbReference type="ARBA" id="ARBA00023002"/>
    </source>
</evidence>
<keyword evidence="6" id="KW-0746">Sphingolipid metabolism</keyword>
<dbReference type="EC" id="1.1.1.102" evidence="9"/>
<comment type="pathway">
    <text evidence="2">Lipid metabolism; sphingolipid metabolism.</text>
</comment>
<dbReference type="Gene3D" id="3.40.50.720">
    <property type="entry name" value="NAD(P)-binding Rossmann-like Domain"/>
    <property type="match status" value="1"/>
</dbReference>
<evidence type="ECO:0000256" key="10">
    <source>
        <dbReference type="RuleBase" id="RU000363"/>
    </source>
</evidence>
<accession>A0AB34ILY6</accession>
<evidence type="ECO:0000256" key="3">
    <source>
        <dbReference type="ARBA" id="ARBA00004991"/>
    </source>
</evidence>
<gene>
    <name evidence="13" type="ORF">AB1Y20_012613</name>
</gene>
<comment type="caution">
    <text evidence="13">The sequence shown here is derived from an EMBL/GenBank/DDBJ whole genome shotgun (WGS) entry which is preliminary data.</text>
</comment>
<evidence type="ECO:0000256" key="1">
    <source>
        <dbReference type="ARBA" id="ARBA00004240"/>
    </source>
</evidence>
<dbReference type="FunFam" id="3.40.50.720:FF:000468">
    <property type="entry name" value="Short-chain dehydrogenase, putative"/>
    <property type="match status" value="1"/>
</dbReference>
<comment type="subcellular location">
    <subcellularLocation>
        <location evidence="1">Endoplasmic reticulum</location>
    </subcellularLocation>
</comment>
<dbReference type="PRINTS" id="PR00080">
    <property type="entry name" value="SDRFAMILY"/>
</dbReference>
<keyword evidence="11" id="KW-1133">Transmembrane helix</keyword>
<comment type="similarity">
    <text evidence="10">Belongs to the short-chain dehydrogenases/reductases (SDR) family.</text>
</comment>
<keyword evidence="11" id="KW-0472">Membrane</keyword>
<feature type="domain" description="Ketoreductase" evidence="12">
    <location>
        <begin position="32"/>
        <end position="215"/>
    </location>
</feature>